<reference evidence="1 2" key="1">
    <citation type="submission" date="2016-10" db="EMBL/GenBank/DDBJ databases">
        <authorList>
            <person name="Varghese N."/>
            <person name="Submissions S."/>
        </authorList>
    </citation>
    <scope>NUCLEOTIDE SEQUENCE [LARGE SCALE GENOMIC DNA]</scope>
    <source>
        <strain evidence="1 2">LMG 22274</strain>
    </source>
</reference>
<name>A0AAQ1GCJ3_9BURK</name>
<dbReference type="SUPFAM" id="SSF53756">
    <property type="entry name" value="UDP-Glycosyltransferase/glycogen phosphorylase"/>
    <property type="match status" value="1"/>
</dbReference>
<sequence length="409" mass="45022">MLEDSTPAPDLAHVVHRKLILYFNGTFVNNRNGAHVRVTSLLNLLISYGCKVTVYSYSNHVECPWGDAERAIFSKLYPGVALVLDRRSPVLRYWGKAKKKLSGVFPNLIPQLIGAHLPTLTPNYDRLRKQYPDALFIVNYANGLLELNGIDPECCVIETHDIDFLQFSKRFGHALTSRRIAEKFRSETGLLQSALSLLSIARTEAGMFRLFFPHKPVFFLPKYSVASHRTTATPPAGRDIDLLFIGSRNPFNVDGILHFINEQRDLLQRFSLAIAGEVSMNPEVVEKASAIGTIQLLGFVDDLDALYRRAKIVIAPVDGTGLKIKVVEALAAGKPVFGSRHSLEGLPPGSERCAFLIDAAQISAMLSDAASLNAASEAALAYSQSQTSNGDIVEFRQFLDHEGVCQPAA</sequence>
<organism evidence="1 2">
    <name type="scientific">Paraburkholderia tropica</name>
    <dbReference type="NCBI Taxonomy" id="92647"/>
    <lineage>
        <taxon>Bacteria</taxon>
        <taxon>Pseudomonadati</taxon>
        <taxon>Pseudomonadota</taxon>
        <taxon>Betaproteobacteria</taxon>
        <taxon>Burkholderiales</taxon>
        <taxon>Burkholderiaceae</taxon>
        <taxon>Paraburkholderia</taxon>
    </lineage>
</organism>
<evidence type="ECO:0000313" key="1">
    <source>
        <dbReference type="EMBL" id="SEJ10387.1"/>
    </source>
</evidence>
<gene>
    <name evidence="1" type="ORF">SAMN05216550_102422</name>
</gene>
<protein>
    <submittedName>
        <fullName evidence="1">Glycosyltransferase involved in cell wall bisynthesis</fullName>
    </submittedName>
</protein>
<dbReference type="AlphaFoldDB" id="A0AAQ1GCJ3"/>
<proteinExistence type="predicted"/>
<dbReference type="EMBL" id="FNZM01000002">
    <property type="protein sequence ID" value="SEJ10387.1"/>
    <property type="molecule type" value="Genomic_DNA"/>
</dbReference>
<accession>A0AAQ1GCJ3</accession>
<dbReference type="Gene3D" id="3.40.50.2000">
    <property type="entry name" value="Glycogen Phosphorylase B"/>
    <property type="match status" value="1"/>
</dbReference>
<dbReference type="Proteomes" id="UP000183529">
    <property type="component" value="Unassembled WGS sequence"/>
</dbReference>
<evidence type="ECO:0000313" key="2">
    <source>
        <dbReference type="Proteomes" id="UP000183529"/>
    </source>
</evidence>
<comment type="caution">
    <text evidence="1">The sequence shown here is derived from an EMBL/GenBank/DDBJ whole genome shotgun (WGS) entry which is preliminary data.</text>
</comment>
<dbReference type="Pfam" id="PF13692">
    <property type="entry name" value="Glyco_trans_1_4"/>
    <property type="match status" value="1"/>
</dbReference>